<reference evidence="2" key="1">
    <citation type="submission" date="2020-10" db="EMBL/GenBank/DDBJ databases">
        <authorList>
            <person name="Gilroy R."/>
        </authorList>
    </citation>
    <scope>NUCLEOTIDE SEQUENCE</scope>
    <source>
        <strain evidence="2">ChiSjej4B22-8349</strain>
    </source>
</reference>
<feature type="transmembrane region" description="Helical" evidence="1">
    <location>
        <begin position="73"/>
        <end position="95"/>
    </location>
</feature>
<organism evidence="2 3">
    <name type="scientific">Candidatus Allocopromorpha excrementipullorum</name>
    <dbReference type="NCBI Taxonomy" id="2840743"/>
    <lineage>
        <taxon>Bacteria</taxon>
        <taxon>Bacillati</taxon>
        <taxon>Bacillota</taxon>
        <taxon>Clostridia</taxon>
        <taxon>Eubacteriales</taxon>
        <taxon>Eubacteriaceae</taxon>
        <taxon>Eubacteriaceae incertae sedis</taxon>
        <taxon>Candidatus Allocopromorpha</taxon>
    </lineage>
</organism>
<name>A0A9D1N708_9FIRM</name>
<comment type="caution">
    <text evidence="2">The sequence shown here is derived from an EMBL/GenBank/DDBJ whole genome shotgun (WGS) entry which is preliminary data.</text>
</comment>
<dbReference type="Proteomes" id="UP000824130">
    <property type="component" value="Unassembled WGS sequence"/>
</dbReference>
<keyword evidence="1" id="KW-0812">Transmembrane</keyword>
<reference evidence="2" key="2">
    <citation type="journal article" date="2021" name="PeerJ">
        <title>Extensive microbial diversity within the chicken gut microbiome revealed by metagenomics and culture.</title>
        <authorList>
            <person name="Gilroy R."/>
            <person name="Ravi A."/>
            <person name="Getino M."/>
            <person name="Pursley I."/>
            <person name="Horton D.L."/>
            <person name="Alikhan N.F."/>
            <person name="Baker D."/>
            <person name="Gharbi K."/>
            <person name="Hall N."/>
            <person name="Watson M."/>
            <person name="Adriaenssens E.M."/>
            <person name="Foster-Nyarko E."/>
            <person name="Jarju S."/>
            <person name="Secka A."/>
            <person name="Antonio M."/>
            <person name="Oren A."/>
            <person name="Chaudhuri R.R."/>
            <person name="La Ragione R."/>
            <person name="Hildebrand F."/>
            <person name="Pallen M.J."/>
        </authorList>
    </citation>
    <scope>NUCLEOTIDE SEQUENCE</scope>
    <source>
        <strain evidence="2">ChiSjej4B22-8349</strain>
    </source>
</reference>
<keyword evidence="1" id="KW-1133">Transmembrane helix</keyword>
<dbReference type="EMBL" id="DVOB01000135">
    <property type="protein sequence ID" value="HIU96298.1"/>
    <property type="molecule type" value="Genomic_DNA"/>
</dbReference>
<evidence type="ECO:0000313" key="2">
    <source>
        <dbReference type="EMBL" id="HIU96298.1"/>
    </source>
</evidence>
<proteinExistence type="predicted"/>
<feature type="transmembrane region" description="Helical" evidence="1">
    <location>
        <begin position="46"/>
        <end position="67"/>
    </location>
</feature>
<feature type="transmembrane region" description="Helical" evidence="1">
    <location>
        <begin position="6"/>
        <end position="25"/>
    </location>
</feature>
<sequence length="108" mass="11658">MTYAIGGLAGLVLGLAVGFLKNLLLWKKYLRNEEAVGEAAGRVGDLYARALISYGVNVVTLVLAFLVRNFLPFSEIAFLIGTAAGLVVMNKVLVFGQKKQGDGRREEL</sequence>
<evidence type="ECO:0000313" key="3">
    <source>
        <dbReference type="Proteomes" id="UP000824130"/>
    </source>
</evidence>
<dbReference type="AlphaFoldDB" id="A0A9D1N708"/>
<accession>A0A9D1N708</accession>
<protein>
    <submittedName>
        <fullName evidence="2">Uncharacterized protein</fullName>
    </submittedName>
</protein>
<evidence type="ECO:0000256" key="1">
    <source>
        <dbReference type="SAM" id="Phobius"/>
    </source>
</evidence>
<keyword evidence="1" id="KW-0472">Membrane</keyword>
<gene>
    <name evidence="2" type="ORF">IAD25_06240</name>
</gene>